<sequence>MKGLSGLFKAGHVLVILMFVLCGVALLWLAAQELWHGLVQAPAGADMRARFNTVLECVGLLTIALVSIELGQTIFEEEVLRDVKVSGPTRVRRYLSRFMVVVVIALSIETLVSVFEMAHEAPDQLPYAASIGATAALLLVSWGVFVRFNRAAEELEPEAMADAKREDDKVES</sequence>
<name>A0A4Q8LBM3_9GAMM</name>
<organism evidence="2 3">
    <name type="scientific">Pseudoxanthomonas winnipegensis</name>
    <dbReference type="NCBI Taxonomy" id="2480810"/>
    <lineage>
        <taxon>Bacteria</taxon>
        <taxon>Pseudomonadati</taxon>
        <taxon>Pseudomonadota</taxon>
        <taxon>Gammaproteobacteria</taxon>
        <taxon>Lysobacterales</taxon>
        <taxon>Lysobacteraceae</taxon>
        <taxon>Pseudoxanthomonas</taxon>
    </lineage>
</organism>
<keyword evidence="1" id="KW-0812">Transmembrane</keyword>
<reference evidence="2 3" key="1">
    <citation type="submission" date="2019-02" db="EMBL/GenBank/DDBJ databases">
        <title>WGS of Pseudoxanthomonas species novum from clinical isolates.</title>
        <authorList>
            <person name="Bernier A.-M."/>
            <person name="Bernard K."/>
            <person name="Vachon A."/>
        </authorList>
    </citation>
    <scope>NUCLEOTIDE SEQUENCE [LARGE SCALE GENOMIC DNA]</scope>
    <source>
        <strain evidence="2 3">NML171200</strain>
    </source>
</reference>
<evidence type="ECO:0000313" key="2">
    <source>
        <dbReference type="EMBL" id="TAA25915.1"/>
    </source>
</evidence>
<dbReference type="AlphaFoldDB" id="A0A4Q8LBM3"/>
<protein>
    <submittedName>
        <fullName evidence="2">Uncharacterized protein</fullName>
    </submittedName>
</protein>
<dbReference type="OrthoDB" id="5985722at2"/>
<comment type="caution">
    <text evidence="2">The sequence shown here is derived from an EMBL/GenBank/DDBJ whole genome shotgun (WGS) entry which is preliminary data.</text>
</comment>
<dbReference type="EMBL" id="SHMC01000003">
    <property type="protein sequence ID" value="TAA25915.1"/>
    <property type="molecule type" value="Genomic_DNA"/>
</dbReference>
<dbReference type="Proteomes" id="UP000292627">
    <property type="component" value="Unassembled WGS sequence"/>
</dbReference>
<evidence type="ECO:0000256" key="1">
    <source>
        <dbReference type="SAM" id="Phobius"/>
    </source>
</evidence>
<keyword evidence="1" id="KW-1133">Transmembrane helix</keyword>
<feature type="transmembrane region" description="Helical" evidence="1">
    <location>
        <begin position="127"/>
        <end position="146"/>
    </location>
</feature>
<proteinExistence type="predicted"/>
<keyword evidence="1" id="KW-0472">Membrane</keyword>
<gene>
    <name evidence="2" type="ORF">EA660_10875</name>
</gene>
<accession>A0A4Q8LBM3</accession>
<feature type="transmembrane region" description="Helical" evidence="1">
    <location>
        <begin position="95"/>
        <end position="115"/>
    </location>
</feature>
<feature type="transmembrane region" description="Helical" evidence="1">
    <location>
        <begin position="12"/>
        <end position="31"/>
    </location>
</feature>
<dbReference type="RefSeq" id="WP_130551527.1">
    <property type="nucleotide sequence ID" value="NZ_SHMC01000003.1"/>
</dbReference>
<evidence type="ECO:0000313" key="3">
    <source>
        <dbReference type="Proteomes" id="UP000292627"/>
    </source>
</evidence>
<feature type="transmembrane region" description="Helical" evidence="1">
    <location>
        <begin position="51"/>
        <end position="75"/>
    </location>
</feature>